<evidence type="ECO:0000313" key="3">
    <source>
        <dbReference type="EMBL" id="MBJ6369812.1"/>
    </source>
</evidence>
<organism evidence="3 4">
    <name type="scientific">Snuella sedimenti</name>
    <dbReference type="NCBI Taxonomy" id="2798802"/>
    <lineage>
        <taxon>Bacteria</taxon>
        <taxon>Pseudomonadati</taxon>
        <taxon>Bacteroidota</taxon>
        <taxon>Flavobacteriia</taxon>
        <taxon>Flavobacteriales</taxon>
        <taxon>Flavobacteriaceae</taxon>
        <taxon>Snuella</taxon>
    </lineage>
</organism>
<dbReference type="InterPro" id="IPR028098">
    <property type="entry name" value="Glyco_trans_4-like_N"/>
</dbReference>
<dbReference type="Pfam" id="PF00534">
    <property type="entry name" value="Glycos_transf_1"/>
    <property type="match status" value="1"/>
</dbReference>
<dbReference type="GO" id="GO:0016757">
    <property type="term" value="F:glycosyltransferase activity"/>
    <property type="evidence" value="ECO:0007669"/>
    <property type="project" value="InterPro"/>
</dbReference>
<feature type="domain" description="Glycosyl transferase family 1" evidence="1">
    <location>
        <begin position="173"/>
        <end position="339"/>
    </location>
</feature>
<gene>
    <name evidence="3" type="ORF">JF259_17140</name>
</gene>
<name>A0A8J7IGZ0_9FLAO</name>
<evidence type="ECO:0000259" key="2">
    <source>
        <dbReference type="Pfam" id="PF13439"/>
    </source>
</evidence>
<dbReference type="Proteomes" id="UP000610931">
    <property type="component" value="Unassembled WGS sequence"/>
</dbReference>
<accession>A0A8J7IGZ0</accession>
<dbReference type="SUPFAM" id="SSF53756">
    <property type="entry name" value="UDP-Glycosyltransferase/glycogen phosphorylase"/>
    <property type="match status" value="1"/>
</dbReference>
<evidence type="ECO:0000313" key="4">
    <source>
        <dbReference type="Proteomes" id="UP000610931"/>
    </source>
</evidence>
<dbReference type="InterPro" id="IPR001296">
    <property type="entry name" value="Glyco_trans_1"/>
</dbReference>
<dbReference type="PANTHER" id="PTHR12526">
    <property type="entry name" value="GLYCOSYLTRANSFERASE"/>
    <property type="match status" value="1"/>
</dbReference>
<sequence length="360" mass="41628">MRKVVIINSSPFLSGAEISMLQLLEKIDAKHDLMIISGNIDHFKNIKLSHAVEVLTIVNKVPWLKFLRKTFKINFKSVFQIVKFKPDVIYFNTTNSFLNFFWIGIFFLRVKNVWHVRDSLKNKRWVLRVLEFFSSVIVCNSEFISNQFHDIAKKKIVYGGIDVNHYKPQLSISNRKTNYKVVGCVAQFTPWKNQIDFIKAAEIIYKNNNNVEFLLVGDILNPKEATYKEYLLKEVSSRGLNGVINFVGFQKDIINMLSRIDVLIHPAIDEPFGRVVIEAMSMEIPVVAYNSGGIKEIVIDEETGYLVPPFAYEKLALQTSKLLNSDKLRIKMGSIGRKRVVERFSLEKHVKEMKILFDKD</sequence>
<reference evidence="3" key="1">
    <citation type="submission" date="2020-12" db="EMBL/GenBank/DDBJ databases">
        <title>Snuella sp. nov., isolated from sediment in Incheon.</title>
        <authorList>
            <person name="Kim W."/>
        </authorList>
    </citation>
    <scope>NUCLEOTIDE SEQUENCE</scope>
    <source>
        <strain evidence="3">CAU 1569</strain>
    </source>
</reference>
<keyword evidence="4" id="KW-1185">Reference proteome</keyword>
<evidence type="ECO:0000259" key="1">
    <source>
        <dbReference type="Pfam" id="PF00534"/>
    </source>
</evidence>
<dbReference type="RefSeq" id="WP_199116937.1">
    <property type="nucleotide sequence ID" value="NZ_JAELVQ010000042.1"/>
</dbReference>
<proteinExistence type="predicted"/>
<protein>
    <submittedName>
        <fullName evidence="3">Glycosyltransferase family 4 protein</fullName>
    </submittedName>
</protein>
<dbReference type="AlphaFoldDB" id="A0A8J7IGZ0"/>
<dbReference type="Pfam" id="PF13439">
    <property type="entry name" value="Glyco_transf_4"/>
    <property type="match status" value="1"/>
</dbReference>
<dbReference type="CDD" id="cd03801">
    <property type="entry name" value="GT4_PimA-like"/>
    <property type="match status" value="1"/>
</dbReference>
<dbReference type="EMBL" id="JAELVQ010000042">
    <property type="protein sequence ID" value="MBJ6369812.1"/>
    <property type="molecule type" value="Genomic_DNA"/>
</dbReference>
<comment type="caution">
    <text evidence="3">The sequence shown here is derived from an EMBL/GenBank/DDBJ whole genome shotgun (WGS) entry which is preliminary data.</text>
</comment>
<feature type="domain" description="Glycosyltransferase subfamily 4-like N-terminal" evidence="2">
    <location>
        <begin position="14"/>
        <end position="164"/>
    </location>
</feature>
<dbReference type="Gene3D" id="3.40.50.2000">
    <property type="entry name" value="Glycogen Phosphorylase B"/>
    <property type="match status" value="2"/>
</dbReference>